<protein>
    <submittedName>
        <fullName evidence="1">Uncharacterized protein</fullName>
    </submittedName>
</protein>
<dbReference type="AlphaFoldDB" id="X1R0G6"/>
<comment type="caution">
    <text evidence="1">The sequence shown here is derived from an EMBL/GenBank/DDBJ whole genome shotgun (WGS) entry which is preliminary data.</text>
</comment>
<sequence>MSFKDLGFLHLDLSVAHADHQVGEVWGSIGFATVLTTNATLPFNLEIMRGQQGAWLSLTNTVEAGAFAQVIIKGEKER</sequence>
<dbReference type="EMBL" id="BARV01034060">
    <property type="protein sequence ID" value="GAI56595.1"/>
    <property type="molecule type" value="Genomic_DNA"/>
</dbReference>
<accession>X1R0G6</accession>
<reference evidence="1" key="1">
    <citation type="journal article" date="2014" name="Front. Microbiol.">
        <title>High frequency of phylogenetically diverse reductive dehalogenase-homologous genes in deep subseafloor sedimentary metagenomes.</title>
        <authorList>
            <person name="Kawai M."/>
            <person name="Futagami T."/>
            <person name="Toyoda A."/>
            <person name="Takaki Y."/>
            <person name="Nishi S."/>
            <person name="Hori S."/>
            <person name="Arai W."/>
            <person name="Tsubouchi T."/>
            <person name="Morono Y."/>
            <person name="Uchiyama I."/>
            <person name="Ito T."/>
            <person name="Fujiyama A."/>
            <person name="Inagaki F."/>
            <person name="Takami H."/>
        </authorList>
    </citation>
    <scope>NUCLEOTIDE SEQUENCE</scope>
    <source>
        <strain evidence="1">Expedition CK06-06</strain>
    </source>
</reference>
<evidence type="ECO:0000313" key="1">
    <source>
        <dbReference type="EMBL" id="GAI56595.1"/>
    </source>
</evidence>
<name>X1R0G6_9ZZZZ</name>
<proteinExistence type="predicted"/>
<organism evidence="1">
    <name type="scientific">marine sediment metagenome</name>
    <dbReference type="NCBI Taxonomy" id="412755"/>
    <lineage>
        <taxon>unclassified sequences</taxon>
        <taxon>metagenomes</taxon>
        <taxon>ecological metagenomes</taxon>
    </lineage>
</organism>
<gene>
    <name evidence="1" type="ORF">S06H3_53421</name>
</gene>